<sequence length="43" mass="5215">MQRSVARYKNATDKQNDHKRVTIITAVYYYIRKRSWTAELLLI</sequence>
<name>F7VDD0_9PROT</name>
<gene>
    <name evidence="1" type="ORF">ATPR_1379</name>
</gene>
<dbReference type="AlphaFoldDB" id="F7VDD0"/>
<protein>
    <recommendedName>
        <fullName evidence="3">Transposase</fullName>
    </recommendedName>
</protein>
<proteinExistence type="predicted"/>
<dbReference type="EMBL" id="BABS01000031">
    <property type="protein sequence ID" value="GAA08375.1"/>
    <property type="molecule type" value="Genomic_DNA"/>
</dbReference>
<comment type="caution">
    <text evidence="1">The sequence shown here is derived from an EMBL/GenBank/DDBJ whole genome shotgun (WGS) entry which is preliminary data.</text>
</comment>
<evidence type="ECO:0008006" key="3">
    <source>
        <dbReference type="Google" id="ProtNLM"/>
    </source>
</evidence>
<dbReference type="Proteomes" id="UP000004319">
    <property type="component" value="Unassembled WGS sequence"/>
</dbReference>
<accession>F7VDD0</accession>
<reference evidence="1 2" key="1">
    <citation type="journal article" date="2011" name="Biochem. Biophys. Res. Commun.">
        <title>Increased number of Arginine-based salt bridges contributes to the thermotolerance of thermotolerant acetic acid bacteria, Acetobacter tropicalis SKU1100.</title>
        <authorList>
            <person name="Matsutani M."/>
            <person name="Hirakawa H."/>
            <person name="Nishikura M."/>
            <person name="Soemphol W."/>
            <person name="Ali I.A.I."/>
            <person name="Yakushi T."/>
            <person name="Matsushita K."/>
        </authorList>
    </citation>
    <scope>NUCLEOTIDE SEQUENCE [LARGE SCALE GENOMIC DNA]</scope>
    <source>
        <strain evidence="1 2">NBRC 101654</strain>
    </source>
</reference>
<organism evidence="1 2">
    <name type="scientific">Acetobacter tropicalis NBRC 101654</name>
    <dbReference type="NCBI Taxonomy" id="749388"/>
    <lineage>
        <taxon>Bacteria</taxon>
        <taxon>Pseudomonadati</taxon>
        <taxon>Pseudomonadota</taxon>
        <taxon>Alphaproteobacteria</taxon>
        <taxon>Acetobacterales</taxon>
        <taxon>Acetobacteraceae</taxon>
        <taxon>Acetobacter</taxon>
    </lineage>
</organism>
<evidence type="ECO:0000313" key="2">
    <source>
        <dbReference type="Proteomes" id="UP000004319"/>
    </source>
</evidence>
<evidence type="ECO:0000313" key="1">
    <source>
        <dbReference type="EMBL" id="GAA08375.1"/>
    </source>
</evidence>